<evidence type="ECO:0000313" key="8">
    <source>
        <dbReference type="Proteomes" id="UP000249390"/>
    </source>
</evidence>
<name>A0A328DVT2_9ASTE</name>
<proteinExistence type="predicted"/>
<keyword evidence="5" id="KW-0539">Nucleus</keyword>
<dbReference type="GO" id="GO:0005634">
    <property type="term" value="C:nucleus"/>
    <property type="evidence" value="ECO:0007669"/>
    <property type="project" value="UniProtKB-SubCell"/>
</dbReference>
<dbReference type="InterPro" id="IPR003340">
    <property type="entry name" value="B3_DNA-bd"/>
</dbReference>
<dbReference type="SUPFAM" id="SSF101936">
    <property type="entry name" value="DNA-binding pseudobarrel domain"/>
    <property type="match status" value="1"/>
</dbReference>
<gene>
    <name evidence="7" type="ORF">DM860_002083</name>
</gene>
<keyword evidence="3" id="KW-0238">DNA-binding</keyword>
<evidence type="ECO:0000256" key="1">
    <source>
        <dbReference type="ARBA" id="ARBA00004123"/>
    </source>
</evidence>
<dbReference type="PANTHER" id="PTHR31541:SF28">
    <property type="entry name" value="TF-B3 DOMAIN-CONTAINING PROTEIN"/>
    <property type="match status" value="1"/>
</dbReference>
<dbReference type="PANTHER" id="PTHR31541">
    <property type="entry name" value="B3 DOMAIN PLANT PROTEIN-RELATED"/>
    <property type="match status" value="1"/>
</dbReference>
<accession>A0A328DVT2</accession>
<dbReference type="Gene3D" id="2.40.330.10">
    <property type="entry name" value="DNA-binding pseudobarrel domain"/>
    <property type="match status" value="1"/>
</dbReference>
<protein>
    <recommendedName>
        <fullName evidence="9">TF-B3 domain-containing protein</fullName>
    </recommendedName>
</protein>
<keyword evidence="8" id="KW-1185">Reference proteome</keyword>
<comment type="subcellular location">
    <subcellularLocation>
        <location evidence="1">Nucleus</location>
    </subcellularLocation>
</comment>
<feature type="region of interest" description="Disordered" evidence="6">
    <location>
        <begin position="51"/>
        <end position="81"/>
    </location>
</feature>
<feature type="compositionally biased region" description="Basic residues" evidence="6">
    <location>
        <begin position="60"/>
        <end position="69"/>
    </location>
</feature>
<evidence type="ECO:0000256" key="2">
    <source>
        <dbReference type="ARBA" id="ARBA00023015"/>
    </source>
</evidence>
<dbReference type="InterPro" id="IPR015300">
    <property type="entry name" value="DNA-bd_pseudobarrel_sf"/>
</dbReference>
<reference evidence="7 8" key="1">
    <citation type="submission" date="2018-06" db="EMBL/GenBank/DDBJ databases">
        <title>The Genome of Cuscuta australis (Dodder) Provides Insight into the Evolution of Plant Parasitism.</title>
        <authorList>
            <person name="Liu H."/>
        </authorList>
    </citation>
    <scope>NUCLEOTIDE SEQUENCE [LARGE SCALE GENOMIC DNA]</scope>
    <source>
        <strain evidence="8">cv. Yunnan</strain>
        <tissue evidence="7">Vines</tissue>
    </source>
</reference>
<dbReference type="CDD" id="cd10017">
    <property type="entry name" value="B3_DNA"/>
    <property type="match status" value="1"/>
</dbReference>
<dbReference type="GO" id="GO:0003677">
    <property type="term" value="F:DNA binding"/>
    <property type="evidence" value="ECO:0007669"/>
    <property type="project" value="UniProtKB-KW"/>
</dbReference>
<evidence type="ECO:0008006" key="9">
    <source>
        <dbReference type="Google" id="ProtNLM"/>
    </source>
</evidence>
<evidence type="ECO:0000256" key="4">
    <source>
        <dbReference type="ARBA" id="ARBA00023163"/>
    </source>
</evidence>
<evidence type="ECO:0000313" key="7">
    <source>
        <dbReference type="EMBL" id="RAL49792.1"/>
    </source>
</evidence>
<keyword evidence="4" id="KW-0804">Transcription</keyword>
<dbReference type="AlphaFoldDB" id="A0A328DVT2"/>
<evidence type="ECO:0000256" key="5">
    <source>
        <dbReference type="ARBA" id="ARBA00023242"/>
    </source>
</evidence>
<keyword evidence="2" id="KW-0805">Transcription regulation</keyword>
<organism evidence="7 8">
    <name type="scientific">Cuscuta australis</name>
    <dbReference type="NCBI Taxonomy" id="267555"/>
    <lineage>
        <taxon>Eukaryota</taxon>
        <taxon>Viridiplantae</taxon>
        <taxon>Streptophyta</taxon>
        <taxon>Embryophyta</taxon>
        <taxon>Tracheophyta</taxon>
        <taxon>Spermatophyta</taxon>
        <taxon>Magnoliopsida</taxon>
        <taxon>eudicotyledons</taxon>
        <taxon>Gunneridae</taxon>
        <taxon>Pentapetalae</taxon>
        <taxon>asterids</taxon>
        <taxon>lamiids</taxon>
        <taxon>Solanales</taxon>
        <taxon>Convolvulaceae</taxon>
        <taxon>Cuscuteae</taxon>
        <taxon>Cuscuta</taxon>
        <taxon>Cuscuta subgen. Grammica</taxon>
        <taxon>Cuscuta sect. Cleistogrammica</taxon>
    </lineage>
</organism>
<dbReference type="Proteomes" id="UP000249390">
    <property type="component" value="Unassembled WGS sequence"/>
</dbReference>
<dbReference type="InterPro" id="IPR005508">
    <property type="entry name" value="At2g31720-like"/>
</dbReference>
<comment type="caution">
    <text evidence="7">The sequence shown here is derived from an EMBL/GenBank/DDBJ whole genome shotgun (WGS) entry which is preliminary data.</text>
</comment>
<dbReference type="EMBL" id="NQVE01000076">
    <property type="protein sequence ID" value="RAL49792.1"/>
    <property type="molecule type" value="Genomic_DNA"/>
</dbReference>
<evidence type="ECO:0000256" key="6">
    <source>
        <dbReference type="SAM" id="MobiDB-lite"/>
    </source>
</evidence>
<dbReference type="Pfam" id="PF03754">
    <property type="entry name" value="At2g31720-like"/>
    <property type="match status" value="1"/>
</dbReference>
<sequence>MIMKRSAPVKFQPENDEEVLRAAGNMVWMSQKPLGVEEAMNLLTLMKGEKKILPGDRTEKKKKKNKKRPLREELPPPPSSSVKFMWPPLVGHSIDGTVLPRYPPNLEDVVDPALCGIPFEKQLTTSDLDDSQQRRLFMVKRHVERCFLPLLIDGEEDVDEGIPVTLYNTQGAEYETIFKRWVKNKYYVLNGKGWNAFQERNGLKDISDWVTVWMFRHRRNGKLCFAITWKRMNTDRLLHYRPHKHRGYTRKRM</sequence>
<evidence type="ECO:0000256" key="3">
    <source>
        <dbReference type="ARBA" id="ARBA00023125"/>
    </source>
</evidence>